<organism evidence="1 2">
    <name type="scientific">Hoeflea alexandrii</name>
    <dbReference type="NCBI Taxonomy" id="288436"/>
    <lineage>
        <taxon>Bacteria</taxon>
        <taxon>Pseudomonadati</taxon>
        <taxon>Pseudomonadota</taxon>
        <taxon>Alphaproteobacteria</taxon>
        <taxon>Hyphomicrobiales</taxon>
        <taxon>Rhizobiaceae</taxon>
        <taxon>Hoeflea</taxon>
    </lineage>
</organism>
<protein>
    <submittedName>
        <fullName evidence="1">Uncharacterized protein</fullName>
    </submittedName>
</protein>
<dbReference type="Proteomes" id="UP001320715">
    <property type="component" value="Unassembled WGS sequence"/>
</dbReference>
<comment type="caution">
    <text evidence="1">The sequence shown here is derived from an EMBL/GenBank/DDBJ whole genome shotgun (WGS) entry which is preliminary data.</text>
</comment>
<proteinExistence type="predicted"/>
<dbReference type="RefSeq" id="WP_252916717.1">
    <property type="nucleotide sequence ID" value="NZ_JAAAML010000003.1"/>
</dbReference>
<evidence type="ECO:0000313" key="2">
    <source>
        <dbReference type="Proteomes" id="UP001320715"/>
    </source>
</evidence>
<gene>
    <name evidence="1" type="ORF">GTW23_17425</name>
</gene>
<name>A0ABT1CUT9_9HYPH</name>
<reference evidence="1 2" key="1">
    <citation type="submission" date="2020-01" db="EMBL/GenBank/DDBJ databases">
        <title>Genomes of bacteria type strains.</title>
        <authorList>
            <person name="Chen J."/>
            <person name="Zhu S."/>
            <person name="Yang J."/>
        </authorList>
    </citation>
    <scope>NUCLEOTIDE SEQUENCE [LARGE SCALE GENOMIC DNA]</scope>
    <source>
        <strain evidence="1 2">DSM 16655</strain>
    </source>
</reference>
<sequence length="95" mass="11213">MLIDMTAPMDSLDLRGSRSWRFRGRRQERMGATRRKFPRSHDEPALRRKLGLIRIVLELTAALPKLRIKPYCICVTPPQQYVNRICLPHIIQFEI</sequence>
<accession>A0ABT1CUT9</accession>
<evidence type="ECO:0000313" key="1">
    <source>
        <dbReference type="EMBL" id="MCO6409968.1"/>
    </source>
</evidence>
<keyword evidence="2" id="KW-1185">Reference proteome</keyword>
<dbReference type="EMBL" id="JAAAML010000003">
    <property type="protein sequence ID" value="MCO6409968.1"/>
    <property type="molecule type" value="Genomic_DNA"/>
</dbReference>